<dbReference type="GO" id="GO:0009279">
    <property type="term" value="C:cell outer membrane"/>
    <property type="evidence" value="ECO:0007669"/>
    <property type="project" value="UniProtKB-SubCell"/>
</dbReference>
<sequence>MNRFNRSALLGGLCLAAFSTPAFAQDAAPPQDAATAAPTDVGEIIVTATRRAERLQDVPIAVSAVTSQQLAATGFKDLTNIQYSFPSVQFGQTPNDAGFRIRGVGTLGGFTSSSELPVGLVVDNVVIGFGNPVQSLGDLERIEVLKGPQGTQFGKNASSGVINITTKRPDMDKVSGSLFGSYGSLNERDIHGSVNLPLGKTAALAIYAFDREFDGYVDNVVRNEKWGGQHNYGGRAKLLWEPSDALSIYVIGDYSKTKTKGPGQLWTLNHLDANLTAPGGLVGLPFVNLAALGVTINEHNDKSIDDGAGYSSVEYYGASLQADLKLGDYTLTSITAFREQKEGAFAFSIDGLPYEKFYARDPGQTRRSYSQELRVTSPSGQALEFIAGAFASRQETGIGLGQSAILRPAMPYSTFPTVSITAGYNHTDTTTNSIAGYLDGKFHVSDTFALLGGLRLTHDSVTSHNYSTVDPDLAPFVPPMPSNGFTPSGTVPYATRDLTTGKTKATKLSGRAGAEFKPSRDLLFYATYARGYLGPTVTFSGLTGTRSNVKPQQVDDVTVGAKMQFLDRALTVNVNAFWDKYKQLQTSVFNGQEFLTENAGAAEAKGFEVELVMRPTRSLSFNVSYTYSDAKFTDYLTACTDYQNRTGLAATVCNSSSGTSLYQAAGEALPGAPKHAVTAGVSYEQPIGDALKFDFAMNSSLRSDVSYAVGDPYQHQDGYVIVNGNIGLGSINDRWRVGAFVRNLFKQDFNAAVISLPFTNGGYVNWRTREAERTFGVSLETKF</sequence>
<gene>
    <name evidence="16" type="ORF">HHL27_12490</name>
</gene>
<evidence type="ECO:0000256" key="12">
    <source>
        <dbReference type="RuleBase" id="RU003357"/>
    </source>
</evidence>
<evidence type="ECO:0000256" key="11">
    <source>
        <dbReference type="PROSITE-ProRule" id="PRU01360"/>
    </source>
</evidence>
<evidence type="ECO:0000256" key="8">
    <source>
        <dbReference type="ARBA" id="ARBA00023077"/>
    </source>
</evidence>
<evidence type="ECO:0000256" key="10">
    <source>
        <dbReference type="ARBA" id="ARBA00023237"/>
    </source>
</evidence>
<comment type="caution">
    <text evidence="16">The sequence shown here is derived from an EMBL/GenBank/DDBJ whole genome shotgun (WGS) entry which is preliminary data.</text>
</comment>
<dbReference type="InterPro" id="IPR036942">
    <property type="entry name" value="Beta-barrel_TonB_sf"/>
</dbReference>
<keyword evidence="6" id="KW-0408">Iron</keyword>
<comment type="subcellular location">
    <subcellularLocation>
        <location evidence="1 11">Cell outer membrane</location>
        <topology evidence="1 11">Multi-pass membrane protein</topology>
    </subcellularLocation>
</comment>
<name>A0A7Y0BQF0_9SPHN</name>
<keyword evidence="2 11" id="KW-0813">Transport</keyword>
<evidence type="ECO:0000256" key="3">
    <source>
        <dbReference type="ARBA" id="ARBA00022452"/>
    </source>
</evidence>
<dbReference type="RefSeq" id="WP_169493764.1">
    <property type="nucleotide sequence ID" value="NZ_JABBGM010000005.1"/>
</dbReference>
<dbReference type="Gene3D" id="2.40.170.20">
    <property type="entry name" value="TonB-dependent receptor, beta-barrel domain"/>
    <property type="match status" value="1"/>
</dbReference>
<evidence type="ECO:0000256" key="7">
    <source>
        <dbReference type="ARBA" id="ARBA00023065"/>
    </source>
</evidence>
<feature type="domain" description="TonB-dependent receptor plug" evidence="15">
    <location>
        <begin position="55"/>
        <end position="161"/>
    </location>
</feature>
<keyword evidence="9 11" id="KW-0472">Membrane</keyword>
<feature type="chain" id="PRO_5031130267" evidence="13">
    <location>
        <begin position="25"/>
        <end position="783"/>
    </location>
</feature>
<feature type="domain" description="TonB-dependent receptor-like beta-barrel" evidence="14">
    <location>
        <begin position="300"/>
        <end position="744"/>
    </location>
</feature>
<evidence type="ECO:0000259" key="15">
    <source>
        <dbReference type="Pfam" id="PF07715"/>
    </source>
</evidence>
<evidence type="ECO:0000256" key="5">
    <source>
        <dbReference type="ARBA" id="ARBA00022692"/>
    </source>
</evidence>
<keyword evidence="7" id="KW-0406">Ion transport</keyword>
<proteinExistence type="inferred from homology"/>
<accession>A0A7Y0BQF0</accession>
<dbReference type="InterPro" id="IPR039426">
    <property type="entry name" value="TonB-dep_rcpt-like"/>
</dbReference>
<dbReference type="Proteomes" id="UP000583556">
    <property type="component" value="Unassembled WGS sequence"/>
</dbReference>
<evidence type="ECO:0000256" key="2">
    <source>
        <dbReference type="ARBA" id="ARBA00022448"/>
    </source>
</evidence>
<evidence type="ECO:0000313" key="16">
    <source>
        <dbReference type="EMBL" id="NML94483.1"/>
    </source>
</evidence>
<feature type="signal peptide" evidence="13">
    <location>
        <begin position="1"/>
        <end position="24"/>
    </location>
</feature>
<evidence type="ECO:0000256" key="4">
    <source>
        <dbReference type="ARBA" id="ARBA00022496"/>
    </source>
</evidence>
<keyword evidence="17" id="KW-1185">Reference proteome</keyword>
<protein>
    <submittedName>
        <fullName evidence="16">TonB-dependent receptor</fullName>
    </submittedName>
</protein>
<evidence type="ECO:0000256" key="6">
    <source>
        <dbReference type="ARBA" id="ARBA00023004"/>
    </source>
</evidence>
<keyword evidence="8 12" id="KW-0798">TonB box</keyword>
<dbReference type="EMBL" id="JABBGM010000005">
    <property type="protein sequence ID" value="NML94483.1"/>
    <property type="molecule type" value="Genomic_DNA"/>
</dbReference>
<keyword evidence="13" id="KW-0732">Signal</keyword>
<keyword evidence="10 11" id="KW-0998">Cell outer membrane</keyword>
<evidence type="ECO:0000256" key="9">
    <source>
        <dbReference type="ARBA" id="ARBA00023136"/>
    </source>
</evidence>
<keyword evidence="5 11" id="KW-0812">Transmembrane</keyword>
<evidence type="ECO:0000256" key="1">
    <source>
        <dbReference type="ARBA" id="ARBA00004571"/>
    </source>
</evidence>
<comment type="similarity">
    <text evidence="11 12">Belongs to the TonB-dependent receptor family.</text>
</comment>
<dbReference type="AlphaFoldDB" id="A0A7Y0BQF0"/>
<dbReference type="SUPFAM" id="SSF56935">
    <property type="entry name" value="Porins"/>
    <property type="match status" value="1"/>
</dbReference>
<dbReference type="PROSITE" id="PS52016">
    <property type="entry name" value="TONB_DEPENDENT_REC_3"/>
    <property type="match status" value="1"/>
</dbReference>
<keyword evidence="3 11" id="KW-1134">Transmembrane beta strand</keyword>
<dbReference type="Pfam" id="PF00593">
    <property type="entry name" value="TonB_dep_Rec_b-barrel"/>
    <property type="match status" value="1"/>
</dbReference>
<dbReference type="PANTHER" id="PTHR32552:SF81">
    <property type="entry name" value="TONB-DEPENDENT OUTER MEMBRANE RECEPTOR"/>
    <property type="match status" value="1"/>
</dbReference>
<dbReference type="PANTHER" id="PTHR32552">
    <property type="entry name" value="FERRICHROME IRON RECEPTOR-RELATED"/>
    <property type="match status" value="1"/>
</dbReference>
<evidence type="ECO:0000256" key="13">
    <source>
        <dbReference type="SAM" id="SignalP"/>
    </source>
</evidence>
<evidence type="ECO:0000259" key="14">
    <source>
        <dbReference type="Pfam" id="PF00593"/>
    </source>
</evidence>
<organism evidence="16 17">
    <name type="scientific">Novosphingobium olei</name>
    <dbReference type="NCBI Taxonomy" id="2728851"/>
    <lineage>
        <taxon>Bacteria</taxon>
        <taxon>Pseudomonadati</taxon>
        <taxon>Pseudomonadota</taxon>
        <taxon>Alphaproteobacteria</taxon>
        <taxon>Sphingomonadales</taxon>
        <taxon>Sphingomonadaceae</taxon>
        <taxon>Novosphingobium</taxon>
    </lineage>
</organism>
<keyword evidence="16" id="KW-0675">Receptor</keyword>
<reference evidence="16 17" key="1">
    <citation type="submission" date="2020-04" db="EMBL/GenBank/DDBJ databases">
        <title>Novosphingobium sp. TW-4 isolated from soil.</title>
        <authorList>
            <person name="Dahal R.H."/>
            <person name="Chaudhary D.K."/>
        </authorList>
    </citation>
    <scope>NUCLEOTIDE SEQUENCE [LARGE SCALE GENOMIC DNA]</scope>
    <source>
        <strain evidence="16 17">TW-4</strain>
    </source>
</reference>
<dbReference type="Pfam" id="PF07715">
    <property type="entry name" value="Plug"/>
    <property type="match status" value="1"/>
</dbReference>
<dbReference type="GO" id="GO:0006826">
    <property type="term" value="P:iron ion transport"/>
    <property type="evidence" value="ECO:0007669"/>
    <property type="project" value="UniProtKB-KW"/>
</dbReference>
<evidence type="ECO:0000313" key="17">
    <source>
        <dbReference type="Proteomes" id="UP000583556"/>
    </source>
</evidence>
<dbReference type="InterPro" id="IPR000531">
    <property type="entry name" value="Beta-barrel_TonB"/>
</dbReference>
<dbReference type="InterPro" id="IPR012910">
    <property type="entry name" value="Plug_dom"/>
</dbReference>
<keyword evidence="4" id="KW-0410">Iron transport</keyword>